<dbReference type="NCBIfam" id="TIGR00219">
    <property type="entry name" value="mreC"/>
    <property type="match status" value="1"/>
</dbReference>
<dbReference type="AlphaFoldDB" id="A0A078M2K8"/>
<sequence>MPWRQASACRNSLSFRSKEPIIKPLFIKGPSLGVRFLALTVLSIALMVVDARFAALKPLRSQLGLVLTPLYYVAELPVRAWDTLYLQLTSRADLIAENQSLRAEALLTKRKLQKLAALTEQNVRLRELLNSSELLDERVLVAELIGVDPNAFTQRILINKGEKDGVFLGQPVLDATGLMGQVVEVLPFSARVLLITDSSHSLPVQINRNGLRAIASGTGNSDWLELRHVGDTADIRVDDIVVSSGLGQRFPAGYPVGRVVSVNRDSSQPFAEVRVEPTAQLNRSRYLLLVFSPESGYGDVLPALSLNPEAEAVEPPPAAADEPATTATAAEPATSEPTQGEPSDAQ</sequence>
<accession>A0A078M2K8</accession>
<dbReference type="PANTHER" id="PTHR34138">
    <property type="entry name" value="CELL SHAPE-DETERMINING PROTEIN MREC"/>
    <property type="match status" value="1"/>
</dbReference>
<protein>
    <recommendedName>
        <fullName evidence="2">Cell shape-determining protein MreC</fullName>
    </recommendedName>
    <alternativeName>
        <fullName evidence="4">Cell shape protein MreC</fullName>
    </alternativeName>
</protein>
<dbReference type="EMBL" id="LM997413">
    <property type="protein sequence ID" value="CEA00415.1"/>
    <property type="molecule type" value="Genomic_DNA"/>
</dbReference>
<gene>
    <name evidence="8" type="ORF">BN1049_00048</name>
</gene>
<dbReference type="EMBL" id="LK391969">
    <property type="protein sequence ID" value="CEF25147.1"/>
    <property type="molecule type" value="Genomic_DNA"/>
</dbReference>
<dbReference type="InterPro" id="IPR007221">
    <property type="entry name" value="MreC"/>
</dbReference>
<comment type="similarity">
    <text evidence="1">Belongs to the MreC family.</text>
</comment>
<evidence type="ECO:0000259" key="7">
    <source>
        <dbReference type="Pfam" id="PF04085"/>
    </source>
</evidence>
<feature type="region of interest" description="Disordered" evidence="5">
    <location>
        <begin position="308"/>
        <end position="346"/>
    </location>
</feature>
<dbReference type="Pfam" id="PF04085">
    <property type="entry name" value="MreC"/>
    <property type="match status" value="1"/>
</dbReference>
<evidence type="ECO:0000256" key="1">
    <source>
        <dbReference type="ARBA" id="ARBA00009369"/>
    </source>
</evidence>
<organism evidence="8">
    <name type="scientific">Pseudomonas saudimassiliensis</name>
    <dbReference type="NCBI Taxonomy" id="1461581"/>
    <lineage>
        <taxon>Bacteria</taxon>
        <taxon>Pseudomonadati</taxon>
        <taxon>Pseudomonadota</taxon>
        <taxon>Gammaproteobacteria</taxon>
        <taxon>Pseudomonadales</taxon>
        <taxon>Pseudomonadaceae</taxon>
        <taxon>Pseudomonas</taxon>
    </lineage>
</organism>
<evidence type="ECO:0000256" key="5">
    <source>
        <dbReference type="SAM" id="MobiDB-lite"/>
    </source>
</evidence>
<dbReference type="PANTHER" id="PTHR34138:SF1">
    <property type="entry name" value="CELL SHAPE-DETERMINING PROTEIN MREC"/>
    <property type="match status" value="1"/>
</dbReference>
<evidence type="ECO:0000256" key="4">
    <source>
        <dbReference type="ARBA" id="ARBA00032089"/>
    </source>
</evidence>
<evidence type="ECO:0000256" key="2">
    <source>
        <dbReference type="ARBA" id="ARBA00013855"/>
    </source>
</evidence>
<keyword evidence="6" id="KW-0812">Transmembrane</keyword>
<reference evidence="8" key="1">
    <citation type="submission" date="2014-07" db="EMBL/GenBank/DDBJ databases">
        <authorList>
            <person name="Urmite Genomes Urmite Genomes"/>
        </authorList>
    </citation>
    <scope>NUCLEOTIDE SEQUENCE</scope>
    <source>
        <strain evidence="8">12M76_air</strain>
    </source>
</reference>
<evidence type="ECO:0000256" key="6">
    <source>
        <dbReference type="SAM" id="Phobius"/>
    </source>
</evidence>
<dbReference type="FunFam" id="2.40.10.340:FF:000002">
    <property type="entry name" value="Rod shape-determining protein MreC"/>
    <property type="match status" value="1"/>
</dbReference>
<dbReference type="InterPro" id="IPR055342">
    <property type="entry name" value="MreC_beta-barrel_core"/>
</dbReference>
<dbReference type="GO" id="GO:0008360">
    <property type="term" value="P:regulation of cell shape"/>
    <property type="evidence" value="ECO:0007669"/>
    <property type="project" value="UniProtKB-KW"/>
</dbReference>
<feature type="domain" description="Rod shape-determining protein MreC beta-barrel core" evidence="7">
    <location>
        <begin position="145"/>
        <end position="290"/>
    </location>
</feature>
<dbReference type="GO" id="GO:0005886">
    <property type="term" value="C:plasma membrane"/>
    <property type="evidence" value="ECO:0007669"/>
    <property type="project" value="TreeGrafter"/>
</dbReference>
<keyword evidence="3" id="KW-0133">Cell shape</keyword>
<evidence type="ECO:0000313" key="8">
    <source>
        <dbReference type="EMBL" id="CEA00415.1"/>
    </source>
</evidence>
<keyword evidence="6" id="KW-1133">Transmembrane helix</keyword>
<dbReference type="PATRIC" id="fig|1461581.3.peg.42"/>
<dbReference type="Gene3D" id="2.40.10.340">
    <property type="entry name" value="Rod shape-determining protein MreC, domain 1"/>
    <property type="match status" value="1"/>
</dbReference>
<name>A0A078M2K8_9PSED</name>
<feature type="compositionally biased region" description="Low complexity" evidence="5">
    <location>
        <begin position="319"/>
        <end position="338"/>
    </location>
</feature>
<dbReference type="Gene3D" id="2.40.10.350">
    <property type="entry name" value="Rod shape-determining protein MreC, domain 2"/>
    <property type="match status" value="1"/>
</dbReference>
<keyword evidence="6" id="KW-0472">Membrane</keyword>
<proteinExistence type="inferred from homology"/>
<dbReference type="InterPro" id="IPR042177">
    <property type="entry name" value="Cell/Rod_1"/>
</dbReference>
<dbReference type="FunFam" id="2.40.10.350:FF:000002">
    <property type="entry name" value="Cell shape-determining protein MreC"/>
    <property type="match status" value="1"/>
</dbReference>
<feature type="transmembrane region" description="Helical" evidence="6">
    <location>
        <begin position="32"/>
        <end position="53"/>
    </location>
</feature>
<dbReference type="InterPro" id="IPR042175">
    <property type="entry name" value="Cell/Rod_MreC_2"/>
</dbReference>
<evidence type="ECO:0000256" key="3">
    <source>
        <dbReference type="ARBA" id="ARBA00022960"/>
    </source>
</evidence>